<organism evidence="2 3">
    <name type="scientific">Hypsibius exemplaris</name>
    <name type="common">Freshwater tardigrade</name>
    <dbReference type="NCBI Taxonomy" id="2072580"/>
    <lineage>
        <taxon>Eukaryota</taxon>
        <taxon>Metazoa</taxon>
        <taxon>Ecdysozoa</taxon>
        <taxon>Tardigrada</taxon>
        <taxon>Eutardigrada</taxon>
        <taxon>Parachela</taxon>
        <taxon>Hypsibioidea</taxon>
        <taxon>Hypsibiidae</taxon>
        <taxon>Hypsibius</taxon>
    </lineage>
</organism>
<evidence type="ECO:0000256" key="1">
    <source>
        <dbReference type="SAM" id="SignalP"/>
    </source>
</evidence>
<evidence type="ECO:0000313" key="3">
    <source>
        <dbReference type="Proteomes" id="UP000192578"/>
    </source>
</evidence>
<feature type="signal peptide" evidence="1">
    <location>
        <begin position="1"/>
        <end position="21"/>
    </location>
</feature>
<feature type="chain" id="PRO_5012190313" description="Dickkopf N-terminal cysteine-rich domain-containing protein" evidence="1">
    <location>
        <begin position="22"/>
        <end position="191"/>
    </location>
</feature>
<name>A0A1W0WHY7_HYPEX</name>
<gene>
    <name evidence="2" type="ORF">BV898_10974</name>
</gene>
<dbReference type="AlphaFoldDB" id="A0A1W0WHY7"/>
<dbReference type="EMBL" id="MTYJ01000098">
    <property type="protein sequence ID" value="OQV14825.1"/>
    <property type="molecule type" value="Genomic_DNA"/>
</dbReference>
<comment type="caution">
    <text evidence="2">The sequence shown here is derived from an EMBL/GenBank/DDBJ whole genome shotgun (WGS) entry which is preliminary data.</text>
</comment>
<protein>
    <recommendedName>
        <fullName evidence="4">Dickkopf N-terminal cysteine-rich domain-containing protein</fullName>
    </recommendedName>
</protein>
<proteinExistence type="predicted"/>
<sequence>MMNSGLAVLFTGVVIIGGACGNKTNPLLPPIEPAQQATAMRILTMNVDDMHYCEQDEDCTNPSKPLCHTMTRLCKASSEAGFDLIYGVCEVDGDCQPMYRCHGRTCVFSGPKACQSEGDCLTGHPGLVYKCKDLQRSAPGKRCWLKCNKDRDCHECDSQDVCRLPEEIQTKVTCCEGFCQRALACRSTPNA</sequence>
<keyword evidence="3" id="KW-1185">Reference proteome</keyword>
<accession>A0A1W0WHY7</accession>
<evidence type="ECO:0000313" key="2">
    <source>
        <dbReference type="EMBL" id="OQV14825.1"/>
    </source>
</evidence>
<evidence type="ECO:0008006" key="4">
    <source>
        <dbReference type="Google" id="ProtNLM"/>
    </source>
</evidence>
<reference evidence="3" key="1">
    <citation type="submission" date="2017-01" db="EMBL/GenBank/DDBJ databases">
        <title>Comparative genomics of anhydrobiosis in the tardigrade Hypsibius dujardini.</title>
        <authorList>
            <person name="Yoshida Y."/>
            <person name="Koutsovoulos G."/>
            <person name="Laetsch D."/>
            <person name="Stevens L."/>
            <person name="Kumar S."/>
            <person name="Horikawa D."/>
            <person name="Ishino K."/>
            <person name="Komine S."/>
            <person name="Tomita M."/>
            <person name="Blaxter M."/>
            <person name="Arakawa K."/>
        </authorList>
    </citation>
    <scope>NUCLEOTIDE SEQUENCE [LARGE SCALE GENOMIC DNA]</scope>
    <source>
        <strain evidence="3">Z151</strain>
    </source>
</reference>
<dbReference type="Proteomes" id="UP000192578">
    <property type="component" value="Unassembled WGS sequence"/>
</dbReference>
<keyword evidence="1" id="KW-0732">Signal</keyword>
<dbReference type="OrthoDB" id="10396626at2759"/>